<feature type="transmembrane region" description="Helical" evidence="5">
    <location>
        <begin position="198"/>
        <end position="218"/>
    </location>
</feature>
<feature type="transmembrane region" description="Helical" evidence="5">
    <location>
        <begin position="41"/>
        <end position="63"/>
    </location>
</feature>
<evidence type="ECO:0000256" key="2">
    <source>
        <dbReference type="ARBA" id="ARBA00022692"/>
    </source>
</evidence>
<dbReference type="PANTHER" id="PTHR22911">
    <property type="entry name" value="ACYL-MALONYL CONDENSING ENZYME-RELATED"/>
    <property type="match status" value="1"/>
</dbReference>
<dbReference type="SUPFAM" id="SSF103481">
    <property type="entry name" value="Multidrug resistance efflux transporter EmrE"/>
    <property type="match status" value="1"/>
</dbReference>
<comment type="subcellular location">
    <subcellularLocation>
        <location evidence="1">Membrane</location>
        <topology evidence="1">Multi-pass membrane protein</topology>
    </subcellularLocation>
</comment>
<keyword evidence="7" id="KW-1185">Reference proteome</keyword>
<evidence type="ECO:0000313" key="7">
    <source>
        <dbReference type="Proteomes" id="UP000694867"/>
    </source>
</evidence>
<accession>A0AAJ6QY03</accession>
<organism evidence="7 8">
    <name type="scientific">Galendromus occidentalis</name>
    <name type="common">western predatory mite</name>
    <dbReference type="NCBI Taxonomy" id="34638"/>
    <lineage>
        <taxon>Eukaryota</taxon>
        <taxon>Metazoa</taxon>
        <taxon>Ecdysozoa</taxon>
        <taxon>Arthropoda</taxon>
        <taxon>Chelicerata</taxon>
        <taxon>Arachnida</taxon>
        <taxon>Acari</taxon>
        <taxon>Parasitiformes</taxon>
        <taxon>Mesostigmata</taxon>
        <taxon>Gamasina</taxon>
        <taxon>Phytoseioidea</taxon>
        <taxon>Phytoseiidae</taxon>
        <taxon>Typhlodrominae</taxon>
        <taxon>Galendromus</taxon>
    </lineage>
</organism>
<dbReference type="Gene3D" id="1.10.3730.20">
    <property type="match status" value="1"/>
</dbReference>
<keyword evidence="3 5" id="KW-1133">Transmembrane helix</keyword>
<reference evidence="8" key="1">
    <citation type="submission" date="2025-08" db="UniProtKB">
        <authorList>
            <consortium name="RefSeq"/>
        </authorList>
    </citation>
    <scope>IDENTIFICATION</scope>
</reference>
<evidence type="ECO:0000256" key="4">
    <source>
        <dbReference type="ARBA" id="ARBA00023136"/>
    </source>
</evidence>
<dbReference type="InterPro" id="IPR037185">
    <property type="entry name" value="EmrE-like"/>
</dbReference>
<feature type="transmembrane region" description="Helical" evidence="5">
    <location>
        <begin position="261"/>
        <end position="280"/>
    </location>
</feature>
<evidence type="ECO:0000256" key="3">
    <source>
        <dbReference type="ARBA" id="ARBA00022989"/>
    </source>
</evidence>
<evidence type="ECO:0000256" key="5">
    <source>
        <dbReference type="SAM" id="Phobius"/>
    </source>
</evidence>
<dbReference type="InterPro" id="IPR000620">
    <property type="entry name" value="EamA_dom"/>
</dbReference>
<feature type="domain" description="EamA" evidence="6">
    <location>
        <begin position="44"/>
        <end position="175"/>
    </location>
</feature>
<gene>
    <name evidence="8" type="primary">LOC100903480</name>
</gene>
<dbReference type="Proteomes" id="UP000694867">
    <property type="component" value="Unplaced"/>
</dbReference>
<evidence type="ECO:0000313" key="8">
    <source>
        <dbReference type="RefSeq" id="XP_003747400.1"/>
    </source>
</evidence>
<sequence length="355" mass="39401">MFVIPKGFSRTTASHREDEIMQNDPKNVEGNRSPKDNSLRALWRGLFYASLSALIFSICSVFVKRLHYMHVSQLAAVRFSGILLLSLPIASCRGEKLFGRPGFRGMLCLRAVSGAVSLMLRFYAFQKIPLGDASTIIFSSPLFVALLARLFLREACSVSQILMCFLTVIGIALISKLPMLFGGEDYAAIVFGENKERLYGLLSALSSCVFAATVIVLLRKLKELDPYVIMFNFGWIALVLSVCGLFLFQGTIIMPRNDLDAVLLLALALLSFSGQLMLTLSLRCEQAGPVSVMRATVDIVAVFMWQVIFFNEIPDQYTIGGVIIVMSCVIFTGFRKWALSLPDDHGVKKTMGWFL</sequence>
<feature type="transmembrane region" description="Helical" evidence="5">
    <location>
        <begin position="292"/>
        <end position="310"/>
    </location>
</feature>
<keyword evidence="2 5" id="KW-0812">Transmembrane</keyword>
<dbReference type="Pfam" id="PF00892">
    <property type="entry name" value="EamA"/>
    <property type="match status" value="2"/>
</dbReference>
<evidence type="ECO:0000256" key="1">
    <source>
        <dbReference type="ARBA" id="ARBA00004141"/>
    </source>
</evidence>
<feature type="transmembrane region" description="Helical" evidence="5">
    <location>
        <begin position="102"/>
        <end position="124"/>
    </location>
</feature>
<feature type="transmembrane region" description="Helical" evidence="5">
    <location>
        <begin position="230"/>
        <end position="249"/>
    </location>
</feature>
<dbReference type="KEGG" id="goe:100903480"/>
<name>A0AAJ6QY03_9ACAR</name>
<evidence type="ECO:0000259" key="6">
    <source>
        <dbReference type="Pfam" id="PF00892"/>
    </source>
</evidence>
<feature type="domain" description="EamA" evidence="6">
    <location>
        <begin position="199"/>
        <end position="332"/>
    </location>
</feature>
<dbReference type="RefSeq" id="XP_003747400.1">
    <property type="nucleotide sequence ID" value="XM_003747352.1"/>
</dbReference>
<dbReference type="PANTHER" id="PTHR22911:SF6">
    <property type="entry name" value="SOLUTE CARRIER FAMILY 35 MEMBER G1"/>
    <property type="match status" value="1"/>
</dbReference>
<proteinExistence type="predicted"/>
<dbReference type="GO" id="GO:0016020">
    <property type="term" value="C:membrane"/>
    <property type="evidence" value="ECO:0007669"/>
    <property type="project" value="UniProtKB-SubCell"/>
</dbReference>
<dbReference type="AlphaFoldDB" id="A0AAJ6QY03"/>
<feature type="transmembrane region" description="Helical" evidence="5">
    <location>
        <begin position="136"/>
        <end position="152"/>
    </location>
</feature>
<feature type="transmembrane region" description="Helical" evidence="5">
    <location>
        <begin position="316"/>
        <end position="334"/>
    </location>
</feature>
<dbReference type="GeneID" id="100903480"/>
<keyword evidence="4 5" id="KW-0472">Membrane</keyword>
<feature type="transmembrane region" description="Helical" evidence="5">
    <location>
        <begin position="159"/>
        <end position="178"/>
    </location>
</feature>
<protein>
    <submittedName>
        <fullName evidence="8">Solute carrier family 35 member G1-like</fullName>
    </submittedName>
</protein>